<reference evidence="1 2" key="1">
    <citation type="submission" date="2016-02" db="EMBL/GenBank/DDBJ databases">
        <title>Genome analysis of coral dinoflagellate symbionts highlights evolutionary adaptations to a symbiotic lifestyle.</title>
        <authorList>
            <person name="Aranda M."/>
            <person name="Li Y."/>
            <person name="Liew Y.J."/>
            <person name="Baumgarten S."/>
            <person name="Simakov O."/>
            <person name="Wilson M."/>
            <person name="Piel J."/>
            <person name="Ashoor H."/>
            <person name="Bougouffa S."/>
            <person name="Bajic V.B."/>
            <person name="Ryu T."/>
            <person name="Ravasi T."/>
            <person name="Bayer T."/>
            <person name="Micklem G."/>
            <person name="Kim H."/>
            <person name="Bhak J."/>
            <person name="Lajeunesse T.C."/>
            <person name="Voolstra C.R."/>
        </authorList>
    </citation>
    <scope>NUCLEOTIDE SEQUENCE [LARGE SCALE GENOMIC DNA]</scope>
    <source>
        <strain evidence="1 2">CCMP2467</strain>
    </source>
</reference>
<evidence type="ECO:0000313" key="2">
    <source>
        <dbReference type="Proteomes" id="UP000186817"/>
    </source>
</evidence>
<proteinExistence type="predicted"/>
<dbReference type="EMBL" id="LSRX01001268">
    <property type="protein sequence ID" value="OLP81586.1"/>
    <property type="molecule type" value="Genomic_DNA"/>
</dbReference>
<comment type="caution">
    <text evidence="1">The sequence shown here is derived from an EMBL/GenBank/DDBJ whole genome shotgun (WGS) entry which is preliminary data.</text>
</comment>
<evidence type="ECO:0000313" key="1">
    <source>
        <dbReference type="EMBL" id="OLP81586.1"/>
    </source>
</evidence>
<sequence>MAQPAQMVYTTTGSETAQPMMTYQPMDAAQPITYASEPGPSLGVDPVSAFGEVAVRERRPTLAAAMLDPCPV</sequence>
<keyword evidence="2" id="KW-1185">Reference proteome</keyword>
<dbReference type="Proteomes" id="UP000186817">
    <property type="component" value="Unassembled WGS sequence"/>
</dbReference>
<dbReference type="AlphaFoldDB" id="A0A1Q9CFA5"/>
<name>A0A1Q9CFA5_SYMMI</name>
<gene>
    <name evidence="1" type="ORF">AK812_SmicGene37859</name>
</gene>
<protein>
    <submittedName>
        <fullName evidence="1">Uncharacterized protein</fullName>
    </submittedName>
</protein>
<accession>A0A1Q9CFA5</accession>
<organism evidence="1 2">
    <name type="scientific">Symbiodinium microadriaticum</name>
    <name type="common">Dinoflagellate</name>
    <name type="synonym">Zooxanthella microadriatica</name>
    <dbReference type="NCBI Taxonomy" id="2951"/>
    <lineage>
        <taxon>Eukaryota</taxon>
        <taxon>Sar</taxon>
        <taxon>Alveolata</taxon>
        <taxon>Dinophyceae</taxon>
        <taxon>Suessiales</taxon>
        <taxon>Symbiodiniaceae</taxon>
        <taxon>Symbiodinium</taxon>
    </lineage>
</organism>